<accession>A0ABW4Z8I8</accession>
<sequence>MYQDLEAELHDHFWHAEQEHADELPLLSHFLHHHPGRALEVGCGSGRLLLPLLKQGFDIDGIDTSEEMLALLKKQSNTSNYYLGDATHFNFPHCYAAITIPAFTLQLLSRQDAHALLINLKQHAKPGAALYLTTFIPWAEITDELECDTWNLDKQSPYKNSSLALCHTRHSINRVEQSLHREHHYSIQDARGATTAEYKTEQSLQWYLLPELRSLLNLAGWSLESWHADFQLNLQDSDAAVLTLFATAT</sequence>
<keyword evidence="3" id="KW-1185">Reference proteome</keyword>
<proteinExistence type="predicted"/>
<evidence type="ECO:0000259" key="1">
    <source>
        <dbReference type="Pfam" id="PF13649"/>
    </source>
</evidence>
<organism evidence="2 3">
    <name type="scientific">Rubritalea tangerina</name>
    <dbReference type="NCBI Taxonomy" id="430798"/>
    <lineage>
        <taxon>Bacteria</taxon>
        <taxon>Pseudomonadati</taxon>
        <taxon>Verrucomicrobiota</taxon>
        <taxon>Verrucomicrobiia</taxon>
        <taxon>Verrucomicrobiales</taxon>
        <taxon>Rubritaleaceae</taxon>
        <taxon>Rubritalea</taxon>
    </lineage>
</organism>
<keyword evidence="2" id="KW-0808">Transferase</keyword>
<dbReference type="Gene3D" id="3.40.50.150">
    <property type="entry name" value="Vaccinia Virus protein VP39"/>
    <property type="match status" value="1"/>
</dbReference>
<dbReference type="PANTHER" id="PTHR43464:SF83">
    <property type="entry name" value="MALONYL-[ACYL-CARRIER PROTEIN] O-METHYLTRANSFERASE"/>
    <property type="match status" value="1"/>
</dbReference>
<dbReference type="GO" id="GO:0102208">
    <property type="term" value="F:2-polyprenyl-6-hydroxyphenol methylase activity"/>
    <property type="evidence" value="ECO:0007669"/>
    <property type="project" value="UniProtKB-EC"/>
</dbReference>
<dbReference type="GO" id="GO:0032259">
    <property type="term" value="P:methylation"/>
    <property type="evidence" value="ECO:0007669"/>
    <property type="project" value="UniProtKB-KW"/>
</dbReference>
<dbReference type="CDD" id="cd02440">
    <property type="entry name" value="AdoMet_MTases"/>
    <property type="match status" value="1"/>
</dbReference>
<dbReference type="SUPFAM" id="SSF53335">
    <property type="entry name" value="S-adenosyl-L-methionine-dependent methyltransferases"/>
    <property type="match status" value="1"/>
</dbReference>
<evidence type="ECO:0000313" key="2">
    <source>
        <dbReference type="EMBL" id="MFD2158293.1"/>
    </source>
</evidence>
<dbReference type="RefSeq" id="WP_377090480.1">
    <property type="nucleotide sequence ID" value="NZ_JBHSJL010000014.1"/>
</dbReference>
<keyword evidence="2" id="KW-0489">Methyltransferase</keyword>
<reference evidence="3" key="1">
    <citation type="journal article" date="2019" name="Int. J. Syst. Evol. Microbiol.">
        <title>The Global Catalogue of Microorganisms (GCM) 10K type strain sequencing project: providing services to taxonomists for standard genome sequencing and annotation.</title>
        <authorList>
            <consortium name="The Broad Institute Genomics Platform"/>
            <consortium name="The Broad Institute Genome Sequencing Center for Infectious Disease"/>
            <person name="Wu L."/>
            <person name="Ma J."/>
        </authorList>
    </citation>
    <scope>NUCLEOTIDE SEQUENCE [LARGE SCALE GENOMIC DNA]</scope>
    <source>
        <strain evidence="3">CCUG 57942</strain>
    </source>
</reference>
<dbReference type="EC" id="2.1.1.222" evidence="2"/>
<dbReference type="Proteomes" id="UP001597389">
    <property type="component" value="Unassembled WGS sequence"/>
</dbReference>
<evidence type="ECO:0000313" key="3">
    <source>
        <dbReference type="Proteomes" id="UP001597389"/>
    </source>
</evidence>
<protein>
    <submittedName>
        <fullName evidence="2">Class I SAM-dependent methyltransferase</fullName>
        <ecNumber evidence="2">2.1.1.222</ecNumber>
        <ecNumber evidence="2">2.1.1.64</ecNumber>
    </submittedName>
</protein>
<dbReference type="EMBL" id="JBHUJB010000021">
    <property type="protein sequence ID" value="MFD2158293.1"/>
    <property type="molecule type" value="Genomic_DNA"/>
</dbReference>
<dbReference type="GO" id="GO:0061542">
    <property type="term" value="F:3-demethylubiquinol 3-O-methyltransferase activity"/>
    <property type="evidence" value="ECO:0007669"/>
    <property type="project" value="UniProtKB-EC"/>
</dbReference>
<gene>
    <name evidence="2" type="ORF">ACFSW8_05230</name>
</gene>
<comment type="caution">
    <text evidence="2">The sequence shown here is derived from an EMBL/GenBank/DDBJ whole genome shotgun (WGS) entry which is preliminary data.</text>
</comment>
<name>A0ABW4Z8I8_9BACT</name>
<dbReference type="InterPro" id="IPR029063">
    <property type="entry name" value="SAM-dependent_MTases_sf"/>
</dbReference>
<dbReference type="EC" id="2.1.1.64" evidence="2"/>
<dbReference type="Pfam" id="PF13649">
    <property type="entry name" value="Methyltransf_25"/>
    <property type="match status" value="1"/>
</dbReference>
<dbReference type="PANTHER" id="PTHR43464">
    <property type="entry name" value="METHYLTRANSFERASE"/>
    <property type="match status" value="1"/>
</dbReference>
<feature type="domain" description="Methyltransferase" evidence="1">
    <location>
        <begin position="39"/>
        <end position="127"/>
    </location>
</feature>
<dbReference type="InterPro" id="IPR041698">
    <property type="entry name" value="Methyltransf_25"/>
</dbReference>